<dbReference type="GO" id="GO:0005634">
    <property type="term" value="C:nucleus"/>
    <property type="evidence" value="ECO:0007669"/>
    <property type="project" value="InterPro"/>
</dbReference>
<evidence type="ECO:0000256" key="4">
    <source>
        <dbReference type="SAM" id="MobiDB-lite"/>
    </source>
</evidence>
<evidence type="ECO:0000256" key="3">
    <source>
        <dbReference type="SAM" id="Coils"/>
    </source>
</evidence>
<dbReference type="OrthoDB" id="19419at2759"/>
<feature type="region of interest" description="Disordered" evidence="4">
    <location>
        <begin position="225"/>
        <end position="256"/>
    </location>
</feature>
<reference evidence="6" key="1">
    <citation type="journal article" date="2018" name="Nat. Microbiol.">
        <title>Leveraging single-cell genomics to expand the fungal tree of life.</title>
        <authorList>
            <person name="Ahrendt S.R."/>
            <person name="Quandt C.A."/>
            <person name="Ciobanu D."/>
            <person name="Clum A."/>
            <person name="Salamov A."/>
            <person name="Andreopoulos B."/>
            <person name="Cheng J.F."/>
            <person name="Woyke T."/>
            <person name="Pelin A."/>
            <person name="Henrissat B."/>
            <person name="Reynolds N.K."/>
            <person name="Benny G.L."/>
            <person name="Smith M.E."/>
            <person name="James T.Y."/>
            <person name="Grigoriev I.V."/>
        </authorList>
    </citation>
    <scope>NUCLEOTIDE SEQUENCE [LARGE SCALE GENOMIC DNA]</scope>
    <source>
        <strain evidence="6">Baker2002</strain>
    </source>
</reference>
<accession>A0A4P9ZDI9</accession>
<dbReference type="AlphaFoldDB" id="A0A4P9ZDI9"/>
<evidence type="ECO:0000256" key="2">
    <source>
        <dbReference type="RuleBase" id="RU003876"/>
    </source>
</evidence>
<dbReference type="InterPro" id="IPR037231">
    <property type="entry name" value="NAP-like_sf"/>
</dbReference>
<dbReference type="Gene3D" id="3.30.1120.90">
    <property type="entry name" value="Nucleosome assembly protein"/>
    <property type="match status" value="1"/>
</dbReference>
<dbReference type="GO" id="GO:0006334">
    <property type="term" value="P:nucleosome assembly"/>
    <property type="evidence" value="ECO:0007669"/>
    <property type="project" value="InterPro"/>
</dbReference>
<dbReference type="InterPro" id="IPR002164">
    <property type="entry name" value="NAP_family"/>
</dbReference>
<dbReference type="Proteomes" id="UP000268321">
    <property type="component" value="Unassembled WGS sequence"/>
</dbReference>
<gene>
    <name evidence="5" type="ORF">METBISCDRAFT_14999</name>
</gene>
<evidence type="ECO:0000313" key="6">
    <source>
        <dbReference type="Proteomes" id="UP000268321"/>
    </source>
</evidence>
<evidence type="ECO:0000256" key="1">
    <source>
        <dbReference type="ARBA" id="ARBA00009947"/>
    </source>
</evidence>
<dbReference type="SUPFAM" id="SSF143113">
    <property type="entry name" value="NAP-like"/>
    <property type="match status" value="1"/>
</dbReference>
<evidence type="ECO:0000313" key="5">
    <source>
        <dbReference type="EMBL" id="RKP30995.1"/>
    </source>
</evidence>
<organism evidence="5 6">
    <name type="scientific">Metschnikowia bicuspidata</name>
    <dbReference type="NCBI Taxonomy" id="27322"/>
    <lineage>
        <taxon>Eukaryota</taxon>
        <taxon>Fungi</taxon>
        <taxon>Dikarya</taxon>
        <taxon>Ascomycota</taxon>
        <taxon>Saccharomycotina</taxon>
        <taxon>Pichiomycetes</taxon>
        <taxon>Metschnikowiaceae</taxon>
        <taxon>Metschnikowia</taxon>
    </lineage>
</organism>
<keyword evidence="3" id="KW-0175">Coiled coil</keyword>
<protein>
    <submittedName>
        <fullName evidence="5">Uncharacterized protein</fullName>
    </submittedName>
</protein>
<keyword evidence="6" id="KW-1185">Reference proteome</keyword>
<sequence>MTDEQLSKTLAELARVEQAMGDAEKDVEIYRIKKTQGLYDARRAITSTIPNFWYIVLAENDDFAEYVRPEDLKYLEHISDIYVHHDVADHGDATRYRDFSINVTFGTIPGSDSGSDSSPVPAQTVTKKFSVELVDGEDVLTSEPVDVAWPAELRDICPATIRANKQRQYTLEEKKRYRQGMKSFFAWFEWTGRRLAKEFKAGNDLARLISEDLHPNAVRYYVEAVNSDTASDDSSEGDELDVSDEDEQPAKRAHGE</sequence>
<feature type="coiled-coil region" evidence="3">
    <location>
        <begin position="6"/>
        <end position="33"/>
    </location>
</feature>
<dbReference type="PANTHER" id="PTHR11875">
    <property type="entry name" value="TESTIS-SPECIFIC Y-ENCODED PROTEIN"/>
    <property type="match status" value="1"/>
</dbReference>
<feature type="compositionally biased region" description="Acidic residues" evidence="4">
    <location>
        <begin position="230"/>
        <end position="247"/>
    </location>
</feature>
<dbReference type="EMBL" id="ML004448">
    <property type="protein sequence ID" value="RKP30995.1"/>
    <property type="molecule type" value="Genomic_DNA"/>
</dbReference>
<proteinExistence type="inferred from homology"/>
<name>A0A4P9ZDI9_9ASCO</name>
<comment type="similarity">
    <text evidence="1 2">Belongs to the nucleosome assembly protein (NAP) family.</text>
</comment>
<dbReference type="Pfam" id="PF00956">
    <property type="entry name" value="NAP"/>
    <property type="match status" value="1"/>
</dbReference>